<organism evidence="1 2">
    <name type="scientific">Catharanthus roseus</name>
    <name type="common">Madagascar periwinkle</name>
    <name type="synonym">Vinca rosea</name>
    <dbReference type="NCBI Taxonomy" id="4058"/>
    <lineage>
        <taxon>Eukaryota</taxon>
        <taxon>Viridiplantae</taxon>
        <taxon>Streptophyta</taxon>
        <taxon>Embryophyta</taxon>
        <taxon>Tracheophyta</taxon>
        <taxon>Spermatophyta</taxon>
        <taxon>Magnoliopsida</taxon>
        <taxon>eudicotyledons</taxon>
        <taxon>Gunneridae</taxon>
        <taxon>Pentapetalae</taxon>
        <taxon>asterids</taxon>
        <taxon>lamiids</taxon>
        <taxon>Gentianales</taxon>
        <taxon>Apocynaceae</taxon>
        <taxon>Rauvolfioideae</taxon>
        <taxon>Vinceae</taxon>
        <taxon>Catharanthinae</taxon>
        <taxon>Catharanthus</taxon>
    </lineage>
</organism>
<reference evidence="2" key="1">
    <citation type="journal article" date="2023" name="Nat. Plants">
        <title>Single-cell RNA sequencing provides a high-resolution roadmap for understanding the multicellular compartmentation of specialized metabolism.</title>
        <authorList>
            <person name="Sun S."/>
            <person name="Shen X."/>
            <person name="Li Y."/>
            <person name="Li Y."/>
            <person name="Wang S."/>
            <person name="Li R."/>
            <person name="Zhang H."/>
            <person name="Shen G."/>
            <person name="Guo B."/>
            <person name="Wei J."/>
            <person name="Xu J."/>
            <person name="St-Pierre B."/>
            <person name="Chen S."/>
            <person name="Sun C."/>
        </authorList>
    </citation>
    <scope>NUCLEOTIDE SEQUENCE [LARGE SCALE GENOMIC DNA]</scope>
</reference>
<dbReference type="Proteomes" id="UP001060085">
    <property type="component" value="Linkage Group LG01"/>
</dbReference>
<evidence type="ECO:0000313" key="1">
    <source>
        <dbReference type="EMBL" id="KAI5684433.1"/>
    </source>
</evidence>
<proteinExistence type="predicted"/>
<comment type="caution">
    <text evidence="1">The sequence shown here is derived from an EMBL/GenBank/DDBJ whole genome shotgun (WGS) entry which is preliminary data.</text>
</comment>
<dbReference type="EMBL" id="CM044701">
    <property type="protein sequence ID" value="KAI5684433.1"/>
    <property type="molecule type" value="Genomic_DNA"/>
</dbReference>
<protein>
    <submittedName>
        <fullName evidence="1">Uncharacterized protein</fullName>
    </submittedName>
</protein>
<keyword evidence="2" id="KW-1185">Reference proteome</keyword>
<gene>
    <name evidence="1" type="ORF">M9H77_05661</name>
</gene>
<sequence>MVSFSSSSSSEEEELSILTSSEFSPSPPMAKFNNNGRSKISGGGFLYAGGVFVALLLLWALFSFFSPNPNPNPNFSKSISEAKISSRAENFAAQKCDPPGFNLTHDPPDPNFYDDPELSYTIDKPIKNWDEKRRDWLEQHPSFIPGVADRILMITGSQATPCKNPIGDHLLLRFFKNKVDYCRIHGHDIFYNTVLLQPKMWSFWAKIPAIRAAMLAHPESEWIWWVDSDAAFTDMDFKMPLGRYQAHNMVIHGWPKLIYEDKSWTSINAGVFLIRNCQWSMDFMDVWADMGPQSDKYEKWGEILRTTFKDKVLPESDDQSGLVYLLLKEKEKWGDKIYVESGYYFEGYWMEIVGTYDDITEKYLEIERGERKLRRRHGERVSESYNQVWEEYLKDAGNGRGSWRRPFITHFTGCQPCSGNHNELYSGQSCWDAMQKALNFADNQVLRRYGYVHKDLLDTATVVPVPAQSKSFSFLTNGLTLIGAATVIFLTLWSLFSFFNPTLNNSFSISQQDSSPLEKTFYEDPNFSYIIGDPIKNWDEKRAEWIKNHHHQNPSGGRILMVTGSQPNPCENSKGDQILLRFFKNKVDYCRIHGIEIFYNNVLLDPKMYGFWAKYPVIRAAMVANPEAEWIWWVDSDAVFTDMEFKLPLEKYKDHNLVIHGWPNLIYEQKSWIGLNAGVFLIRNCQWSMDLLEEWADMGPQSPNYEKWGKIQKETFKDKLFSESDDQTGLSYLLLLKNKKWGKKIYIENEYYFQGYFLQIIDKFDEIKETYDRLERNNSSDLQLLRRRRHSEKMTEEYGGRRMEYMKKLGIWKDGFRRPFITHFTGCEPCSGKRNPIYSDENCGKGIEKALNFADNQVLRNFGFFRPNLLNSLLVQPLLFNFTS</sequence>
<evidence type="ECO:0000313" key="2">
    <source>
        <dbReference type="Proteomes" id="UP001060085"/>
    </source>
</evidence>
<name>A0ACC0CI22_CATRO</name>
<accession>A0ACC0CI22</accession>